<evidence type="ECO:0000313" key="2">
    <source>
        <dbReference type="EMBL" id="GMI19712.1"/>
    </source>
</evidence>
<dbReference type="InterPro" id="IPR036361">
    <property type="entry name" value="SAP_dom_sf"/>
</dbReference>
<protein>
    <recommendedName>
        <fullName evidence="1">SAP domain-containing protein</fullName>
    </recommendedName>
</protein>
<keyword evidence="3" id="KW-1185">Reference proteome</keyword>
<name>A0A9W7FVF8_9STRA</name>
<feature type="domain" description="SAP" evidence="1">
    <location>
        <begin position="22"/>
        <end position="56"/>
    </location>
</feature>
<organism evidence="2 3">
    <name type="scientific">Triparma retinervis</name>
    <dbReference type="NCBI Taxonomy" id="2557542"/>
    <lineage>
        <taxon>Eukaryota</taxon>
        <taxon>Sar</taxon>
        <taxon>Stramenopiles</taxon>
        <taxon>Ochrophyta</taxon>
        <taxon>Bolidophyceae</taxon>
        <taxon>Parmales</taxon>
        <taxon>Triparmaceae</taxon>
        <taxon>Triparma</taxon>
    </lineage>
</organism>
<proteinExistence type="predicted"/>
<dbReference type="Pfam" id="PF02037">
    <property type="entry name" value="SAP"/>
    <property type="match status" value="1"/>
</dbReference>
<dbReference type="OrthoDB" id="445357at2759"/>
<evidence type="ECO:0000259" key="1">
    <source>
        <dbReference type="PROSITE" id="PS50800"/>
    </source>
</evidence>
<dbReference type="AlphaFoldDB" id="A0A9W7FVF8"/>
<accession>A0A9W7FVF8</accession>
<reference evidence="2" key="1">
    <citation type="submission" date="2022-07" db="EMBL/GenBank/DDBJ databases">
        <title>Genome analysis of Parmales, a sister group of diatoms, reveals the evolutionary specialization of diatoms from phago-mixotrophs to photoautotrophs.</title>
        <authorList>
            <person name="Ban H."/>
            <person name="Sato S."/>
            <person name="Yoshikawa S."/>
            <person name="Kazumasa Y."/>
            <person name="Nakamura Y."/>
            <person name="Ichinomiya M."/>
            <person name="Saitoh K."/>
            <person name="Sato N."/>
            <person name="Blanc-Mathieu R."/>
            <person name="Endo H."/>
            <person name="Kuwata A."/>
            <person name="Ogata H."/>
        </authorList>
    </citation>
    <scope>NUCLEOTIDE SEQUENCE</scope>
</reference>
<dbReference type="SMART" id="SM00513">
    <property type="entry name" value="SAP"/>
    <property type="match status" value="1"/>
</dbReference>
<gene>
    <name evidence="2" type="ORF">TrRE_jg9772</name>
</gene>
<sequence>MSLQTTYLQTTSLCSTSTREDLLLHTVPVLKDMLRERGEKVSGRKSELVDRLLTGVEVVKVEDAFPVQDDPVDHPVDPVTPLEDDYFPVQDSAPEEDDLPVTEIPTLSPLSIKILRKSISRLRSRRSLPFTTFSSSPTSIDPGALTSLDEMLGENELVEAKAIMMGKGPVEVGDTVFQIAATLQVAIVERKGYTAIFYRPSANGDGVKLFESNNADGLQFKKKAKCERDGRGRPVYG</sequence>
<dbReference type="Proteomes" id="UP001165082">
    <property type="component" value="Unassembled WGS sequence"/>
</dbReference>
<dbReference type="InterPro" id="IPR003034">
    <property type="entry name" value="SAP_dom"/>
</dbReference>
<evidence type="ECO:0000313" key="3">
    <source>
        <dbReference type="Proteomes" id="UP001165082"/>
    </source>
</evidence>
<dbReference type="Gene3D" id="1.10.720.30">
    <property type="entry name" value="SAP domain"/>
    <property type="match status" value="1"/>
</dbReference>
<dbReference type="PROSITE" id="PS50800">
    <property type="entry name" value="SAP"/>
    <property type="match status" value="1"/>
</dbReference>
<dbReference type="SUPFAM" id="SSF68906">
    <property type="entry name" value="SAP domain"/>
    <property type="match status" value="1"/>
</dbReference>
<comment type="caution">
    <text evidence="2">The sequence shown here is derived from an EMBL/GenBank/DDBJ whole genome shotgun (WGS) entry which is preliminary data.</text>
</comment>
<dbReference type="EMBL" id="BRXZ01008011">
    <property type="protein sequence ID" value="GMI19712.1"/>
    <property type="molecule type" value="Genomic_DNA"/>
</dbReference>